<name>A0A9X0WDK0_9GAMM</name>
<evidence type="ECO:0000313" key="2">
    <source>
        <dbReference type="Proteomes" id="UP001138768"/>
    </source>
</evidence>
<comment type="caution">
    <text evidence="1">The sequence shown here is derived from an EMBL/GenBank/DDBJ whole genome shotgun (WGS) entry which is preliminary data.</text>
</comment>
<dbReference type="AlphaFoldDB" id="A0A9X0WDK0"/>
<dbReference type="EMBL" id="NRRY01000075">
    <property type="protein sequence ID" value="MBK1621442.1"/>
    <property type="molecule type" value="Genomic_DNA"/>
</dbReference>
<organism evidence="1 2">
    <name type="scientific">Lamprobacter modestohalophilus</name>
    <dbReference type="NCBI Taxonomy" id="1064514"/>
    <lineage>
        <taxon>Bacteria</taxon>
        <taxon>Pseudomonadati</taxon>
        <taxon>Pseudomonadota</taxon>
        <taxon>Gammaproteobacteria</taxon>
        <taxon>Chromatiales</taxon>
        <taxon>Chromatiaceae</taxon>
        <taxon>Lamprobacter</taxon>
    </lineage>
</organism>
<dbReference type="Proteomes" id="UP001138768">
    <property type="component" value="Unassembled WGS sequence"/>
</dbReference>
<protein>
    <submittedName>
        <fullName evidence="1">Uncharacterized protein</fullName>
    </submittedName>
</protein>
<accession>A0A9X0WDK0</accession>
<evidence type="ECO:0000313" key="1">
    <source>
        <dbReference type="EMBL" id="MBK1621442.1"/>
    </source>
</evidence>
<reference evidence="1 2" key="1">
    <citation type="journal article" date="2020" name="Microorganisms">
        <title>Osmotic Adaptation and Compatible Solute Biosynthesis of Phototrophic Bacteria as Revealed from Genome Analyses.</title>
        <authorList>
            <person name="Imhoff J.F."/>
            <person name="Rahn T."/>
            <person name="Kunzel S."/>
            <person name="Keller A."/>
            <person name="Neulinger S.C."/>
        </authorList>
    </citation>
    <scope>NUCLEOTIDE SEQUENCE [LARGE SCALE GENOMIC DNA]</scope>
    <source>
        <strain evidence="1 2">DSM 25653</strain>
    </source>
</reference>
<gene>
    <name evidence="1" type="ORF">CKO42_24125</name>
</gene>
<keyword evidence="2" id="KW-1185">Reference proteome</keyword>
<sequence>MMAANPHYFSWDQAKQERYRLEMDDEVRFKIKQAVIKSLFDLSVANEDDLEDLLRTFNPPQYLLLNSAMLLARGIGKDLFYLNEPFAQHRALVRFETLGEHDHHDHCWQQDAEQAQDSSYVPQPYRGALRGTWARLRIDGQFFYASLWMASWYLQSQIDDCGHDAIETLIPHRYVPGEHHGKREAGGTRYDMRVDADGQEAQLDELNQRFYRYLVERQQTLADRFDQEAQGCLYLFEDHWDSDPHMQFVFTDKTALQAVRIRQFMADCRKISGDRRALSALEEQEKQAVMGFIEHQFRDIQDHFDPTIVRFRKKRKVVLADGALDDLLD</sequence>
<proteinExistence type="predicted"/>